<organism evidence="1">
    <name type="scientific">marine sediment metagenome</name>
    <dbReference type="NCBI Taxonomy" id="412755"/>
    <lineage>
        <taxon>unclassified sequences</taxon>
        <taxon>metagenomes</taxon>
        <taxon>ecological metagenomes</taxon>
    </lineage>
</organism>
<dbReference type="EMBL" id="BARU01044543">
    <property type="protein sequence ID" value="GAH78793.1"/>
    <property type="molecule type" value="Genomic_DNA"/>
</dbReference>
<sequence>MEGDNVIKEAEFKSQAEKMELDVYHKMKPDKLLAHALKELAENAE</sequence>
<comment type="caution">
    <text evidence="1">The sequence shown here is derived from an EMBL/GenBank/DDBJ whole genome shotgun (WGS) entry which is preliminary data.</text>
</comment>
<dbReference type="AlphaFoldDB" id="X1K9Q3"/>
<evidence type="ECO:0000313" key="1">
    <source>
        <dbReference type="EMBL" id="GAH78793.1"/>
    </source>
</evidence>
<accession>X1K9Q3</accession>
<reference evidence="1" key="1">
    <citation type="journal article" date="2014" name="Front. Microbiol.">
        <title>High frequency of phylogenetically diverse reductive dehalogenase-homologous genes in deep subseafloor sedimentary metagenomes.</title>
        <authorList>
            <person name="Kawai M."/>
            <person name="Futagami T."/>
            <person name="Toyoda A."/>
            <person name="Takaki Y."/>
            <person name="Nishi S."/>
            <person name="Hori S."/>
            <person name="Arai W."/>
            <person name="Tsubouchi T."/>
            <person name="Morono Y."/>
            <person name="Uchiyama I."/>
            <person name="Ito T."/>
            <person name="Fujiyama A."/>
            <person name="Inagaki F."/>
            <person name="Takami H."/>
        </authorList>
    </citation>
    <scope>NUCLEOTIDE SEQUENCE</scope>
    <source>
        <strain evidence="1">Expedition CK06-06</strain>
    </source>
</reference>
<name>X1K9Q3_9ZZZZ</name>
<protein>
    <submittedName>
        <fullName evidence="1">Uncharacterized protein</fullName>
    </submittedName>
</protein>
<feature type="non-terminal residue" evidence="1">
    <location>
        <position position="45"/>
    </location>
</feature>
<proteinExistence type="predicted"/>
<gene>
    <name evidence="1" type="ORF">S03H2_67900</name>
</gene>